<evidence type="ECO:0000313" key="2">
    <source>
        <dbReference type="EMBL" id="GFO13119.1"/>
    </source>
</evidence>
<feature type="chain" id="PRO_5043875966" evidence="1">
    <location>
        <begin position="24"/>
        <end position="495"/>
    </location>
</feature>
<dbReference type="AlphaFoldDB" id="A0AAV4B391"/>
<dbReference type="EMBL" id="BLXT01004479">
    <property type="protein sequence ID" value="GFO13119.1"/>
    <property type="molecule type" value="Genomic_DNA"/>
</dbReference>
<protein>
    <submittedName>
        <fullName evidence="2">Uncharacterized protein</fullName>
    </submittedName>
</protein>
<sequence length="495" mass="55705">MSPNMSLTVVFVGVMALTHLCETMSLHELDVGDKDTAASRISKPMVALKSIERKVAANGRNNFTVRFKKNIQNLKILFATFNFPPTDPDSLFEESGGVWVTSFVIQEPNNALVMTFADKDEFHIMDFGLTNWGSDPLFQNYVTHWYLETTPANDAVYNTDEDVKISILLRQYNSTDANASKNFKPILPYQKFFYAMKEDAGNWSFIGPQKIVDRGPYNLIINTSSHEVSGLLYLLVKRRIAGGSIAQIYRETKHIKVRPSTQNTTFPIGSVTAGTTNIYSPKENNLDCRLGETCKFSCYGYAASITRMELKQILPNGTHIAVPSAQLFPYQTSYWQYMYWLFEAQESSTDVNGMAKFMFSVYDDIHGTRDAKVIKVWLTPIIVPEQSYVRVEDDPNNATIKEVTFVCTARGRPLPTVVFFGTLFGAFRDLIHADKLISTSNDVVTAETVVTVNTEILVETINTIKAGMELAPYCAAYRDGKSVSFSDFYTYDVQI</sequence>
<keyword evidence="3" id="KW-1185">Reference proteome</keyword>
<proteinExistence type="predicted"/>
<comment type="caution">
    <text evidence="2">The sequence shown here is derived from an EMBL/GenBank/DDBJ whole genome shotgun (WGS) entry which is preliminary data.</text>
</comment>
<evidence type="ECO:0000256" key="1">
    <source>
        <dbReference type="SAM" id="SignalP"/>
    </source>
</evidence>
<feature type="signal peptide" evidence="1">
    <location>
        <begin position="1"/>
        <end position="23"/>
    </location>
</feature>
<keyword evidence="1" id="KW-0732">Signal</keyword>
<name>A0AAV4B391_9GAST</name>
<accession>A0AAV4B391</accession>
<organism evidence="2 3">
    <name type="scientific">Plakobranchus ocellatus</name>
    <dbReference type="NCBI Taxonomy" id="259542"/>
    <lineage>
        <taxon>Eukaryota</taxon>
        <taxon>Metazoa</taxon>
        <taxon>Spiralia</taxon>
        <taxon>Lophotrochozoa</taxon>
        <taxon>Mollusca</taxon>
        <taxon>Gastropoda</taxon>
        <taxon>Heterobranchia</taxon>
        <taxon>Euthyneura</taxon>
        <taxon>Panpulmonata</taxon>
        <taxon>Sacoglossa</taxon>
        <taxon>Placobranchoidea</taxon>
        <taxon>Plakobranchidae</taxon>
        <taxon>Plakobranchus</taxon>
    </lineage>
</organism>
<gene>
    <name evidence="2" type="ORF">PoB_003962400</name>
</gene>
<evidence type="ECO:0000313" key="3">
    <source>
        <dbReference type="Proteomes" id="UP000735302"/>
    </source>
</evidence>
<reference evidence="2 3" key="1">
    <citation type="journal article" date="2021" name="Elife">
        <title>Chloroplast acquisition without the gene transfer in kleptoplastic sea slugs, Plakobranchus ocellatus.</title>
        <authorList>
            <person name="Maeda T."/>
            <person name="Takahashi S."/>
            <person name="Yoshida T."/>
            <person name="Shimamura S."/>
            <person name="Takaki Y."/>
            <person name="Nagai Y."/>
            <person name="Toyoda A."/>
            <person name="Suzuki Y."/>
            <person name="Arimoto A."/>
            <person name="Ishii H."/>
            <person name="Satoh N."/>
            <person name="Nishiyama T."/>
            <person name="Hasebe M."/>
            <person name="Maruyama T."/>
            <person name="Minagawa J."/>
            <person name="Obokata J."/>
            <person name="Shigenobu S."/>
        </authorList>
    </citation>
    <scope>NUCLEOTIDE SEQUENCE [LARGE SCALE GENOMIC DNA]</scope>
</reference>
<dbReference type="Proteomes" id="UP000735302">
    <property type="component" value="Unassembled WGS sequence"/>
</dbReference>